<dbReference type="PANTHER" id="PTHR33112:SF13">
    <property type="entry name" value="HETEROKARYON INCOMPATIBILITY DOMAIN-CONTAINING PROTEIN"/>
    <property type="match status" value="1"/>
</dbReference>
<organism evidence="1 2">
    <name type="scientific">Botrytis deweyae</name>
    <dbReference type="NCBI Taxonomy" id="2478750"/>
    <lineage>
        <taxon>Eukaryota</taxon>
        <taxon>Fungi</taxon>
        <taxon>Dikarya</taxon>
        <taxon>Ascomycota</taxon>
        <taxon>Pezizomycotina</taxon>
        <taxon>Leotiomycetes</taxon>
        <taxon>Helotiales</taxon>
        <taxon>Sclerotiniaceae</taxon>
        <taxon>Botrytis</taxon>
    </lineage>
</organism>
<comment type="caution">
    <text evidence="1">The sequence shown here is derived from an EMBL/GenBank/DDBJ whole genome shotgun (WGS) entry which is preliminary data.</text>
</comment>
<reference evidence="1 2" key="1">
    <citation type="journal article" date="2020" name="Genome Biol. Evol.">
        <title>Comparative genomics of Sclerotiniaceae.</title>
        <authorList>
            <person name="Valero Jimenez C.A."/>
            <person name="Steentjes M."/>
            <person name="Scholten O.E."/>
            <person name="Van Kan J.A.L."/>
        </authorList>
    </citation>
    <scope>NUCLEOTIDE SEQUENCE [LARGE SCALE GENOMIC DNA]</scope>
    <source>
        <strain evidence="1 2">B1</strain>
    </source>
</reference>
<evidence type="ECO:0000313" key="1">
    <source>
        <dbReference type="EMBL" id="KAF7916572.1"/>
    </source>
</evidence>
<sequence>MMTTDATLSRVFVIGCRHDLTLQTSFSWSIRFCSAQIYAPNREIKCECGTSIYFCRRPSYINERPLPPPTREVVYDLDKDGASDCWHHFVTLFSSFKFQHASEFVTTFHIHIASQESPAAQSSSGMYSKLLAFIFQVDSGLKGSHSQTAVRTTQDPVSQLAISDSLYNSYLLAASGIVHCFSWYFLNSNAQLGQLYLAGLWTCNLPSDLCWWVKVIEDHCVPSRAKPYRAPTWSWASVDFEGKSPCSPVVYHSNFGEKFEQSAKFCIHHATTQMAPSAVGKYVYGPVCDGLIRIRCILIAAQIFTHPYLEFDARHTTQFLEADALDEDYDPYFWPNVYLDVQGSFEPAMSRPFPAANILDLPITGDLEDKGFLLSEDVVEDKTQEDYLCSDTKVWICMVGNIVDGGICALVLKEREKAIFRRFERVGYLHNRVGAVGSENYGWHNNFMRRVERTGGIVIEIV</sequence>
<gene>
    <name evidence="1" type="ORF">EAE98_010581</name>
</gene>
<dbReference type="PANTHER" id="PTHR33112">
    <property type="entry name" value="DOMAIN PROTEIN, PUTATIVE-RELATED"/>
    <property type="match status" value="1"/>
</dbReference>
<keyword evidence="2" id="KW-1185">Reference proteome</keyword>
<evidence type="ECO:0008006" key="3">
    <source>
        <dbReference type="Google" id="ProtNLM"/>
    </source>
</evidence>
<dbReference type="Proteomes" id="UP000783213">
    <property type="component" value="Unassembled WGS sequence"/>
</dbReference>
<protein>
    <recommendedName>
        <fullName evidence="3">Heterokaryon incompatibility domain-containing protein</fullName>
    </recommendedName>
</protein>
<accession>A0ABQ7I8F8</accession>
<proteinExistence type="predicted"/>
<dbReference type="EMBL" id="RCSX01000038">
    <property type="protein sequence ID" value="KAF7916572.1"/>
    <property type="molecule type" value="Genomic_DNA"/>
</dbReference>
<evidence type="ECO:0000313" key="2">
    <source>
        <dbReference type="Proteomes" id="UP000783213"/>
    </source>
</evidence>
<dbReference type="GeneID" id="62237352"/>
<dbReference type="RefSeq" id="XP_038805386.1">
    <property type="nucleotide sequence ID" value="XM_038958202.1"/>
</dbReference>
<name>A0ABQ7I8F8_9HELO</name>